<dbReference type="SUPFAM" id="SSF51735">
    <property type="entry name" value="NAD(P)-binding Rossmann-fold domains"/>
    <property type="match status" value="1"/>
</dbReference>
<evidence type="ECO:0000256" key="6">
    <source>
        <dbReference type="ARBA" id="ARBA00013189"/>
    </source>
</evidence>
<dbReference type="OrthoDB" id="9402762at2759"/>
<name>E4X8C5_OIKDI</name>
<reference evidence="14" key="1">
    <citation type="journal article" date="2010" name="Science">
        <title>Plasticity of animal genome architecture unmasked by rapid evolution of a pelagic tunicate.</title>
        <authorList>
            <person name="Denoeud F."/>
            <person name="Henriet S."/>
            <person name="Mungpakdee S."/>
            <person name="Aury J.M."/>
            <person name="Da Silva C."/>
            <person name="Brinkmann H."/>
            <person name="Mikhaleva J."/>
            <person name="Olsen L.C."/>
            <person name="Jubin C."/>
            <person name="Canestro C."/>
            <person name="Bouquet J.M."/>
            <person name="Danks G."/>
            <person name="Poulain J."/>
            <person name="Campsteijn C."/>
            <person name="Adamski M."/>
            <person name="Cross I."/>
            <person name="Yadetie F."/>
            <person name="Muffato M."/>
            <person name="Louis A."/>
            <person name="Butcher S."/>
            <person name="Tsagkogeorga G."/>
            <person name="Konrad A."/>
            <person name="Singh S."/>
            <person name="Jensen M.F."/>
            <person name="Cong E.H."/>
            <person name="Eikeseth-Otteraa H."/>
            <person name="Noel B."/>
            <person name="Anthouard V."/>
            <person name="Porcel B.M."/>
            <person name="Kachouri-Lafond R."/>
            <person name="Nishino A."/>
            <person name="Ugolini M."/>
            <person name="Chourrout P."/>
            <person name="Nishida H."/>
            <person name="Aasland R."/>
            <person name="Huzurbazar S."/>
            <person name="Westhof E."/>
            <person name="Delsuc F."/>
            <person name="Lehrach H."/>
            <person name="Reinhardt R."/>
            <person name="Weissenbach J."/>
            <person name="Roy S.W."/>
            <person name="Artiguenave F."/>
            <person name="Postlethwait J.H."/>
            <person name="Manak J.R."/>
            <person name="Thompson E.M."/>
            <person name="Jaillon O."/>
            <person name="Du Pasquier L."/>
            <person name="Boudinot P."/>
            <person name="Liberles D.A."/>
            <person name="Volff J.N."/>
            <person name="Philippe H."/>
            <person name="Lenhard B."/>
            <person name="Roest Crollius H."/>
            <person name="Wincker P."/>
            <person name="Chourrout D."/>
        </authorList>
    </citation>
    <scope>NUCLEOTIDE SEQUENCE [LARGE SCALE GENOMIC DNA]</scope>
</reference>
<proteinExistence type="predicted"/>
<dbReference type="Gene3D" id="3.40.50.720">
    <property type="entry name" value="NAD(P)-binding Rossmann-like Domain"/>
    <property type="match status" value="1"/>
</dbReference>
<keyword evidence="8" id="KW-0119">Carbohydrate metabolism</keyword>
<dbReference type="NCBIfam" id="TIGR01179">
    <property type="entry name" value="galE"/>
    <property type="match status" value="1"/>
</dbReference>
<dbReference type="Gene3D" id="3.90.25.10">
    <property type="entry name" value="UDP-galactose 4-epimerase, domain 1"/>
    <property type="match status" value="1"/>
</dbReference>
<dbReference type="InParanoid" id="E4X8C5"/>
<comment type="catalytic activity">
    <reaction evidence="2">
        <text>UDP-alpha-D-glucose = UDP-alpha-D-galactose</text>
        <dbReference type="Rhea" id="RHEA:22168"/>
        <dbReference type="ChEBI" id="CHEBI:58885"/>
        <dbReference type="ChEBI" id="CHEBI:66914"/>
        <dbReference type="EC" id="5.1.3.2"/>
    </reaction>
</comment>
<dbReference type="GO" id="GO:0003974">
    <property type="term" value="F:UDP-N-acetylglucosamine 4-epimerase activity"/>
    <property type="evidence" value="ECO:0007669"/>
    <property type="project" value="UniProtKB-EC"/>
</dbReference>
<dbReference type="GO" id="GO:0003978">
    <property type="term" value="F:UDP-glucose 4-epimerase activity"/>
    <property type="evidence" value="ECO:0007669"/>
    <property type="project" value="UniProtKB-EC"/>
</dbReference>
<dbReference type="EC" id="5.1.3.7" evidence="5"/>
<dbReference type="FunCoup" id="E4X8C5">
    <property type="interactions" value="11"/>
</dbReference>
<dbReference type="InterPro" id="IPR001509">
    <property type="entry name" value="Epimerase_deHydtase"/>
</dbReference>
<protein>
    <recommendedName>
        <fullName evidence="10">UDP-N-acetylglucosamine 4-epimerase</fullName>
        <ecNumber evidence="6">5.1.3.2</ecNumber>
        <ecNumber evidence="5">5.1.3.7</ecNumber>
    </recommendedName>
</protein>
<feature type="chain" id="PRO_5003192406" description="UDP-N-acetylglucosamine 4-epimerase" evidence="12">
    <location>
        <begin position="31"/>
        <end position="543"/>
    </location>
</feature>
<comment type="cofactor">
    <cofactor evidence="3">
        <name>NAD(+)</name>
        <dbReference type="ChEBI" id="CHEBI:57540"/>
    </cofactor>
</comment>
<evidence type="ECO:0000256" key="8">
    <source>
        <dbReference type="ARBA" id="ARBA00023144"/>
    </source>
</evidence>
<feature type="region of interest" description="Disordered" evidence="11">
    <location>
        <begin position="471"/>
        <end position="508"/>
    </location>
</feature>
<feature type="domain" description="NAD-dependent epimerase/dehydratase" evidence="13">
    <location>
        <begin position="121"/>
        <end position="396"/>
    </location>
</feature>
<dbReference type="GO" id="GO:0006012">
    <property type="term" value="P:galactose metabolic process"/>
    <property type="evidence" value="ECO:0007669"/>
    <property type="project" value="UniProtKB-KW"/>
</dbReference>
<evidence type="ECO:0000256" key="11">
    <source>
        <dbReference type="SAM" id="MobiDB-lite"/>
    </source>
</evidence>
<keyword evidence="9" id="KW-0413">Isomerase</keyword>
<evidence type="ECO:0000256" key="2">
    <source>
        <dbReference type="ARBA" id="ARBA00000083"/>
    </source>
</evidence>
<comment type="pathway">
    <text evidence="4">Carbohydrate metabolism; galactose metabolism.</text>
</comment>
<evidence type="ECO:0000256" key="1">
    <source>
        <dbReference type="ARBA" id="ARBA00000014"/>
    </source>
</evidence>
<dbReference type="AlphaFoldDB" id="E4X8C5"/>
<evidence type="ECO:0000256" key="4">
    <source>
        <dbReference type="ARBA" id="ARBA00004947"/>
    </source>
</evidence>
<dbReference type="InterPro" id="IPR005886">
    <property type="entry name" value="UDP_G4E"/>
</dbReference>
<sequence>MQTHGPKNRRLLSAAILLLFLYCAPKAALADANQDDIPVKSRKLQEIHPIEKEEILQELEKIVEKKEKLEISEKEENLDSGMEILDQLQSIFKSYPLWTANLPYTSFLTLKFNAISNRGTVTGGAGFIGSHTVVELLEAGHHVTVIDDCSNTAPPARVGGIPPSLERVQQIVGPLMAKRLKFVLGDVTDPQDLDFAFGLKKKHAVIHFAGLKAVGESKEKPLSYYRVNQGGSVALLEAMERANCTNIIFSSSATVYQPAKTIDDLPLSEDSPTGGTTNPYARSKLHVEEILADACVANSNLSVVNLRYFNPVGAHESGLIGEDPRGIPNNLMPYVSQVAIGRRPHLNVFGSDYQTHDGTGMRDYIHVVDLAKGHLAAMRRFNSHTKSRGFESYNLGTGQGTSVLELVKAFREASGKEIPTVFTERRAGDVAWLWCAPNKALKDLDWKATRDISDMCRDMWRFQFRSMNPSGYVTDNSEERESNMSSEISDDDLDESKRSDSGLSSDEDNATILPKLKFTMSPAKSIFHRYLNKLTSSKKHHGL</sequence>
<keyword evidence="12" id="KW-0732">Signal</keyword>
<comment type="catalytic activity">
    <reaction evidence="1">
        <text>UDP-N-acetyl-alpha-D-glucosamine = UDP-N-acetyl-alpha-D-galactosamine</text>
        <dbReference type="Rhea" id="RHEA:20517"/>
        <dbReference type="ChEBI" id="CHEBI:57705"/>
        <dbReference type="ChEBI" id="CHEBI:67138"/>
        <dbReference type="EC" id="5.1.3.7"/>
    </reaction>
</comment>
<dbReference type="EMBL" id="FN653029">
    <property type="protein sequence ID" value="CBY08252.1"/>
    <property type="molecule type" value="Genomic_DNA"/>
</dbReference>
<evidence type="ECO:0000313" key="14">
    <source>
        <dbReference type="EMBL" id="CBY08252.1"/>
    </source>
</evidence>
<dbReference type="EC" id="5.1.3.2" evidence="6"/>
<evidence type="ECO:0000259" key="13">
    <source>
        <dbReference type="Pfam" id="PF01370"/>
    </source>
</evidence>
<accession>E4X8C5</accession>
<keyword evidence="8" id="KW-0299">Galactose metabolism</keyword>
<keyword evidence="7" id="KW-0520">NAD</keyword>
<evidence type="ECO:0000256" key="12">
    <source>
        <dbReference type="SAM" id="SignalP"/>
    </source>
</evidence>
<dbReference type="Pfam" id="PF01370">
    <property type="entry name" value="Epimerase"/>
    <property type="match status" value="1"/>
</dbReference>
<keyword evidence="15" id="KW-1185">Reference proteome</keyword>
<dbReference type="GO" id="GO:0005829">
    <property type="term" value="C:cytosol"/>
    <property type="evidence" value="ECO:0007669"/>
    <property type="project" value="TreeGrafter"/>
</dbReference>
<dbReference type="PANTHER" id="PTHR43725">
    <property type="entry name" value="UDP-GLUCOSE 4-EPIMERASE"/>
    <property type="match status" value="1"/>
</dbReference>
<feature type="signal peptide" evidence="12">
    <location>
        <begin position="1"/>
        <end position="30"/>
    </location>
</feature>
<organism evidence="14">
    <name type="scientific">Oikopleura dioica</name>
    <name type="common">Tunicate</name>
    <dbReference type="NCBI Taxonomy" id="34765"/>
    <lineage>
        <taxon>Eukaryota</taxon>
        <taxon>Metazoa</taxon>
        <taxon>Chordata</taxon>
        <taxon>Tunicata</taxon>
        <taxon>Appendicularia</taxon>
        <taxon>Copelata</taxon>
        <taxon>Oikopleuridae</taxon>
        <taxon>Oikopleura</taxon>
    </lineage>
</organism>
<evidence type="ECO:0000256" key="3">
    <source>
        <dbReference type="ARBA" id="ARBA00001911"/>
    </source>
</evidence>
<dbReference type="CDD" id="cd05247">
    <property type="entry name" value="UDP_G4E_1_SDR_e"/>
    <property type="match status" value="1"/>
</dbReference>
<dbReference type="Proteomes" id="UP000001307">
    <property type="component" value="Unassembled WGS sequence"/>
</dbReference>
<dbReference type="PANTHER" id="PTHR43725:SF47">
    <property type="entry name" value="UDP-GLUCOSE 4-EPIMERASE"/>
    <property type="match status" value="1"/>
</dbReference>
<evidence type="ECO:0000256" key="5">
    <source>
        <dbReference type="ARBA" id="ARBA00013175"/>
    </source>
</evidence>
<gene>
    <name evidence="14" type="ORF">GSOID_T00004268001</name>
</gene>
<evidence type="ECO:0000313" key="15">
    <source>
        <dbReference type="Proteomes" id="UP000001307"/>
    </source>
</evidence>
<evidence type="ECO:0000256" key="9">
    <source>
        <dbReference type="ARBA" id="ARBA00023235"/>
    </source>
</evidence>
<evidence type="ECO:0000256" key="7">
    <source>
        <dbReference type="ARBA" id="ARBA00023027"/>
    </source>
</evidence>
<dbReference type="InterPro" id="IPR036291">
    <property type="entry name" value="NAD(P)-bd_dom_sf"/>
</dbReference>
<evidence type="ECO:0000256" key="10">
    <source>
        <dbReference type="ARBA" id="ARBA00031827"/>
    </source>
</evidence>